<evidence type="ECO:0000256" key="7">
    <source>
        <dbReference type="ARBA" id="ARBA00043224"/>
    </source>
</evidence>
<comment type="similarity">
    <text evidence="1">Belongs to the isochorismatase family.</text>
</comment>
<comment type="caution">
    <text evidence="9">The sequence shown here is derived from an EMBL/GenBank/DDBJ whole genome shotgun (WGS) entry which is preliminary data.</text>
</comment>
<dbReference type="SUPFAM" id="SSF52499">
    <property type="entry name" value="Isochorismatase-like hydrolases"/>
    <property type="match status" value="1"/>
</dbReference>
<dbReference type="InterPro" id="IPR036380">
    <property type="entry name" value="Isochorismatase-like_sf"/>
</dbReference>
<evidence type="ECO:0000259" key="8">
    <source>
        <dbReference type="Pfam" id="PF00857"/>
    </source>
</evidence>
<evidence type="ECO:0000256" key="4">
    <source>
        <dbReference type="ARBA" id="ARBA00022801"/>
    </source>
</evidence>
<dbReference type="STRING" id="501010.NOSIN_01910"/>
<dbReference type="GO" id="GO:0008936">
    <property type="term" value="F:nicotinamidase activity"/>
    <property type="evidence" value="ECO:0007669"/>
    <property type="project" value="UniProtKB-EC"/>
</dbReference>
<feature type="domain" description="Isochorismatase-like" evidence="8">
    <location>
        <begin position="4"/>
        <end position="181"/>
    </location>
</feature>
<dbReference type="Gene3D" id="3.40.50.850">
    <property type="entry name" value="Isochorismatase-like"/>
    <property type="match status" value="1"/>
</dbReference>
<evidence type="ECO:0000256" key="2">
    <source>
        <dbReference type="ARBA" id="ARBA00022642"/>
    </source>
</evidence>
<reference evidence="10" key="1">
    <citation type="submission" date="2016-08" db="EMBL/GenBank/DDBJ databases">
        <authorList>
            <person name="Tokovenko B."/>
            <person name="Kalinowski J."/>
        </authorList>
    </citation>
    <scope>NUCLEOTIDE SEQUENCE [LARGE SCALE GENOMIC DNA]</scope>
    <source>
        <strain evidence="10">UTMC102</strain>
    </source>
</reference>
<evidence type="ECO:0000313" key="10">
    <source>
        <dbReference type="Proteomes" id="UP000189004"/>
    </source>
</evidence>
<dbReference type="EC" id="3.5.1.19" evidence="6"/>
<sequence>MMRALIVVDVQKDFCEGGHLGVRGGASTAAAVTEHARAGGYDHVVATRDYHIDPGEHFSEDPDFVDSWPRHCEAGTPGVEFHPGFDASLAEEVFDKGQYTSGYSGFEGKSRDGAPLAEWLKERGVDEVDVVGIATDHCVRATALDAAREGLRTRVLLGLTAGVSRPTVDAALERLREAGVELEGEPRVG</sequence>
<dbReference type="Proteomes" id="UP000189004">
    <property type="component" value="Unassembled WGS sequence"/>
</dbReference>
<dbReference type="InterPro" id="IPR052347">
    <property type="entry name" value="Isochorismatase_Nicotinamidase"/>
</dbReference>
<accession>A0A1V3BXB5</accession>
<dbReference type="EMBL" id="MCOK01000001">
    <property type="protein sequence ID" value="OOC52740.1"/>
    <property type="molecule type" value="Genomic_DNA"/>
</dbReference>
<comment type="pathway">
    <text evidence="5">Cofactor biosynthesis; nicotinate biosynthesis; nicotinate from nicotinamide: step 1/1.</text>
</comment>
<evidence type="ECO:0000256" key="1">
    <source>
        <dbReference type="ARBA" id="ARBA00006336"/>
    </source>
</evidence>
<protein>
    <recommendedName>
        <fullName evidence="6">nicotinamidase</fullName>
        <ecNumber evidence="6">3.5.1.19</ecNumber>
    </recommendedName>
    <alternativeName>
        <fullName evidence="7">Nicotinamide deamidase</fullName>
    </alternativeName>
</protein>
<gene>
    <name evidence="9" type="ORF">NOSIN_01910</name>
</gene>
<dbReference type="PANTHER" id="PTHR11080">
    <property type="entry name" value="PYRAZINAMIDASE/NICOTINAMIDASE"/>
    <property type="match status" value="1"/>
</dbReference>
<dbReference type="AlphaFoldDB" id="A0A1V3BXB5"/>
<dbReference type="InterPro" id="IPR000868">
    <property type="entry name" value="Isochorismatase-like_dom"/>
</dbReference>
<keyword evidence="2" id="KW-0662">Pyridine nucleotide biosynthesis</keyword>
<evidence type="ECO:0000256" key="3">
    <source>
        <dbReference type="ARBA" id="ARBA00022723"/>
    </source>
</evidence>
<proteinExistence type="inferred from homology"/>
<dbReference type="GO" id="GO:0046872">
    <property type="term" value="F:metal ion binding"/>
    <property type="evidence" value="ECO:0007669"/>
    <property type="project" value="UniProtKB-KW"/>
</dbReference>
<keyword evidence="4" id="KW-0378">Hydrolase</keyword>
<dbReference type="Pfam" id="PF00857">
    <property type="entry name" value="Isochorismatase"/>
    <property type="match status" value="1"/>
</dbReference>
<dbReference type="PANTHER" id="PTHR11080:SF2">
    <property type="entry name" value="LD05707P"/>
    <property type="match status" value="1"/>
</dbReference>
<keyword evidence="10" id="KW-1185">Reference proteome</keyword>
<evidence type="ECO:0000256" key="6">
    <source>
        <dbReference type="ARBA" id="ARBA00039017"/>
    </source>
</evidence>
<dbReference type="CDD" id="cd01011">
    <property type="entry name" value="nicotinamidase"/>
    <property type="match status" value="1"/>
</dbReference>
<name>A0A1V3BXB5_9ACTN</name>
<dbReference type="RefSeq" id="WP_301549283.1">
    <property type="nucleotide sequence ID" value="NZ_JACCHL010000001.1"/>
</dbReference>
<organism evidence="9 10">
    <name type="scientific">Nocardiopsis sinuspersici</name>
    <dbReference type="NCBI Taxonomy" id="501010"/>
    <lineage>
        <taxon>Bacteria</taxon>
        <taxon>Bacillati</taxon>
        <taxon>Actinomycetota</taxon>
        <taxon>Actinomycetes</taxon>
        <taxon>Streptosporangiales</taxon>
        <taxon>Nocardiopsidaceae</taxon>
        <taxon>Nocardiopsis</taxon>
    </lineage>
</organism>
<dbReference type="GO" id="GO:0019363">
    <property type="term" value="P:pyridine nucleotide biosynthetic process"/>
    <property type="evidence" value="ECO:0007669"/>
    <property type="project" value="UniProtKB-KW"/>
</dbReference>
<keyword evidence="3" id="KW-0479">Metal-binding</keyword>
<evidence type="ECO:0000256" key="5">
    <source>
        <dbReference type="ARBA" id="ARBA00037900"/>
    </source>
</evidence>
<evidence type="ECO:0000313" key="9">
    <source>
        <dbReference type="EMBL" id="OOC52740.1"/>
    </source>
</evidence>